<accession>A0AAD9G1G4</accession>
<evidence type="ECO:0000256" key="1">
    <source>
        <dbReference type="SAM" id="MobiDB-lite"/>
    </source>
</evidence>
<proteinExistence type="predicted"/>
<dbReference type="SMART" id="SM00015">
    <property type="entry name" value="IQ"/>
    <property type="match status" value="2"/>
</dbReference>
<dbReference type="InterPro" id="IPR000048">
    <property type="entry name" value="IQ_motif_EF-hand-BS"/>
</dbReference>
<dbReference type="PROSITE" id="PS50096">
    <property type="entry name" value="IQ"/>
    <property type="match status" value="2"/>
</dbReference>
<dbReference type="Proteomes" id="UP001259832">
    <property type="component" value="Unassembled WGS sequence"/>
</dbReference>
<dbReference type="PANTHER" id="PTHR33504">
    <property type="entry name" value="NADH DEHYDROGENASE (UBIQUINONE) 1 BETA SUBCOMPLEX, 4"/>
    <property type="match status" value="1"/>
</dbReference>
<evidence type="ECO:0000313" key="2">
    <source>
        <dbReference type="EMBL" id="KAK1930316.1"/>
    </source>
</evidence>
<protein>
    <submittedName>
        <fullName evidence="2">Uncharacterized protein</fullName>
    </submittedName>
</protein>
<dbReference type="EMBL" id="JASMQC010000040">
    <property type="protein sequence ID" value="KAK1930316.1"/>
    <property type="molecule type" value="Genomic_DNA"/>
</dbReference>
<comment type="caution">
    <text evidence="2">The sequence shown here is derived from an EMBL/GenBank/DDBJ whole genome shotgun (WGS) entry which is preliminary data.</text>
</comment>
<sequence>MRPNIAFPNYRRSQQQTMPETGGILKRLKELGFRHGRYQSKFRTRHEPKTRRTKRIRRGLPWESLFMRKSRLEKRDIILRPWEYPMAAQNLSVVLIQKRIRGMLCRMRHRAKKSSTTAPTVAKAARIRSPMQQFVARGGNFSDERGFRSFVAIKLQSWYRMERLRWRWTLDRYPVYHIAALQLQYAWKSYYQHKLYQSQRNPLSRPALTPANRSALCIQTAWKNYTQRRIFRYYRDLLTFRSTGDPARMLRAINPSEASLLDASMGAQVRFRLGGLAFPPTIYYKIFTRKPVCDLGAFSPKNYTVARQTGPVNHSHGKRLGKMLTSFIRVGNSYYRARQQAEDTRLWYRRLENNGWRPVTAKVLAEANADPIAQATSGKAVKTFHYSKLVRQQDRERARRHKKRLWMQKLYTQGLLTASAHPEEQEGEEEQNEKQPSVLFDVDFEDENWESEAEDMFQWVSALDYDEYLDNWQELGRTSATGDLPHNTMLRLQRSLRASRGLRLQHSTASPPSAGEEPPKYKPGWFSRNPGVTLGGILLGIGFYIYRGSRGKKNFEALQNPIAESSCISPYEAWELRSSNNITPGTFEDVRDGVTRAFPSGKATMQHFDQYLGFKLSQACPTGVSKAYHLERVLLSLEKDNDRKSDVDAQLVAFSMAVKGAVDERLRILFNLATNAPPGEALDLNEEEKKEEETREMTKEQLERLLHLLLETYQIPSEKRVLAVEDTKYPFQEYVAATPSDMLKSAVQAQVKDKKITEEEARERQTYTFEAFSQIMRGKTVCLWGECFSNSKKKMKN</sequence>
<dbReference type="Pfam" id="PF00612">
    <property type="entry name" value="IQ"/>
    <property type="match status" value="2"/>
</dbReference>
<feature type="region of interest" description="Disordered" evidence="1">
    <location>
        <begin position="501"/>
        <end position="522"/>
    </location>
</feature>
<reference evidence="2" key="1">
    <citation type="submission" date="2023-08" db="EMBL/GenBank/DDBJ databases">
        <title>Reference Genome Resource for the Citrus Pathogen Phytophthora citrophthora.</title>
        <authorList>
            <person name="Moller H."/>
            <person name="Coetzee B."/>
            <person name="Rose L.J."/>
            <person name="Van Niekerk J.M."/>
        </authorList>
    </citation>
    <scope>NUCLEOTIDE SEQUENCE</scope>
    <source>
        <strain evidence="2">STE-U-9442</strain>
    </source>
</reference>
<dbReference type="AlphaFoldDB" id="A0AAD9G1G4"/>
<name>A0AAD9G1G4_9STRA</name>
<organism evidence="2 3">
    <name type="scientific">Phytophthora citrophthora</name>
    <dbReference type="NCBI Taxonomy" id="4793"/>
    <lineage>
        <taxon>Eukaryota</taxon>
        <taxon>Sar</taxon>
        <taxon>Stramenopiles</taxon>
        <taxon>Oomycota</taxon>
        <taxon>Peronosporomycetes</taxon>
        <taxon>Peronosporales</taxon>
        <taxon>Peronosporaceae</taxon>
        <taxon>Phytophthora</taxon>
    </lineage>
</organism>
<gene>
    <name evidence="2" type="ORF">P3T76_014276</name>
</gene>
<keyword evidence="3" id="KW-1185">Reference proteome</keyword>
<evidence type="ECO:0000313" key="3">
    <source>
        <dbReference type="Proteomes" id="UP001259832"/>
    </source>
</evidence>
<dbReference type="PANTHER" id="PTHR33504:SF2">
    <property type="entry name" value="PROTEIN MFI"/>
    <property type="match status" value="1"/>
</dbReference>